<evidence type="ECO:0000313" key="4">
    <source>
        <dbReference type="EMBL" id="OAK54861.1"/>
    </source>
</evidence>
<dbReference type="InterPro" id="IPR057727">
    <property type="entry name" value="WCX_dom"/>
</dbReference>
<dbReference type="InterPro" id="IPR013196">
    <property type="entry name" value="HTH_11"/>
</dbReference>
<evidence type="ECO:0000259" key="3">
    <source>
        <dbReference type="PROSITE" id="PS51000"/>
    </source>
</evidence>
<keyword evidence="2" id="KW-0804">Transcription</keyword>
<name>A0A177YHE5_9NOCA</name>
<dbReference type="GO" id="GO:0003677">
    <property type="term" value="F:DNA binding"/>
    <property type="evidence" value="ECO:0007669"/>
    <property type="project" value="UniProtKB-KW"/>
</dbReference>
<dbReference type="EMBL" id="LVHI01000012">
    <property type="protein sequence ID" value="OAK54861.1"/>
    <property type="molecule type" value="Genomic_DNA"/>
</dbReference>
<organism evidence="4 5">
    <name type="scientific">Rhodococcoides kyotonense</name>
    <dbReference type="NCBI Taxonomy" id="398843"/>
    <lineage>
        <taxon>Bacteria</taxon>
        <taxon>Bacillati</taxon>
        <taxon>Actinomycetota</taxon>
        <taxon>Actinomycetes</taxon>
        <taxon>Mycobacteriales</taxon>
        <taxon>Nocardiaceae</taxon>
        <taxon>Rhodococcoides</taxon>
    </lineage>
</organism>
<dbReference type="PROSITE" id="PS51000">
    <property type="entry name" value="HTH_DEOR_2"/>
    <property type="match status" value="1"/>
</dbReference>
<evidence type="ECO:0000313" key="5">
    <source>
        <dbReference type="Proteomes" id="UP000077519"/>
    </source>
</evidence>
<dbReference type="GO" id="GO:0003700">
    <property type="term" value="F:DNA-binding transcription factor activity"/>
    <property type="evidence" value="ECO:0007669"/>
    <property type="project" value="InterPro"/>
</dbReference>
<evidence type="ECO:0000256" key="2">
    <source>
        <dbReference type="ARBA" id="ARBA00023163"/>
    </source>
</evidence>
<dbReference type="Gene3D" id="1.10.10.10">
    <property type="entry name" value="Winged helix-like DNA-binding domain superfamily/Winged helix DNA-binding domain"/>
    <property type="match status" value="1"/>
</dbReference>
<dbReference type="AlphaFoldDB" id="A0A177YHE5"/>
<gene>
    <name evidence="4" type="ORF">A3K89_01840</name>
</gene>
<dbReference type="PIRSF" id="PIRSF016838">
    <property type="entry name" value="PafC"/>
    <property type="match status" value="1"/>
</dbReference>
<dbReference type="InterPro" id="IPR036390">
    <property type="entry name" value="WH_DNA-bd_sf"/>
</dbReference>
<accession>A0A177YHE5</accession>
<reference evidence="4 5" key="1">
    <citation type="submission" date="2016-03" db="EMBL/GenBank/DDBJ databases">
        <title>Genome sequence of Rhodococcus kyotonensis KB10.</title>
        <authorList>
            <person name="Jeong H."/>
            <person name="Hong C.E."/>
            <person name="Jo S.H."/>
            <person name="Park J.M."/>
        </authorList>
    </citation>
    <scope>NUCLEOTIDE SEQUENCE [LARGE SCALE GENOMIC DNA]</scope>
    <source>
        <strain evidence="4 5">KB10</strain>
    </source>
</reference>
<dbReference type="Pfam" id="PF25583">
    <property type="entry name" value="WCX"/>
    <property type="match status" value="1"/>
</dbReference>
<dbReference type="InterPro" id="IPR001034">
    <property type="entry name" value="DeoR_HTH"/>
</dbReference>
<keyword evidence="5" id="KW-1185">Reference proteome</keyword>
<dbReference type="Proteomes" id="UP000077519">
    <property type="component" value="Unassembled WGS sequence"/>
</dbReference>
<proteinExistence type="predicted"/>
<dbReference type="InterPro" id="IPR026881">
    <property type="entry name" value="WYL_dom"/>
</dbReference>
<dbReference type="Pfam" id="PF13280">
    <property type="entry name" value="WYL"/>
    <property type="match status" value="1"/>
</dbReference>
<comment type="caution">
    <text evidence="4">The sequence shown here is derived from an EMBL/GenBank/DDBJ whole genome shotgun (WGS) entry which is preliminary data.</text>
</comment>
<protein>
    <submittedName>
        <fullName evidence="4">DNA-binding transcriptional regulator</fullName>
    </submittedName>
</protein>
<dbReference type="InterPro" id="IPR028349">
    <property type="entry name" value="PafC-like"/>
</dbReference>
<keyword evidence="1" id="KW-0805">Transcription regulation</keyword>
<dbReference type="Pfam" id="PF08279">
    <property type="entry name" value="HTH_11"/>
    <property type="match status" value="1"/>
</dbReference>
<sequence>MRADRLISLVLLLRHRGRMSASQLAAELEVSERTVLRDIDALSTSGFPVFAERGRHGGFELLPGFTTDLTGLTAEEATALMSADASASLGMGSAFASAMRKVAASLPDEQRRVATSVADRVLVRPEGWLRDPERDEYLDVVQRGVFLGRRLRLDYEGRSGTPSVRTVDPIGLVYAAGHWYLMATVDGDERTYRLSRIRRAELLDDDARRSPKVDLGALWDAGRRRFRSSRDTVSVRLRVRPDQLDHVAATAIRVDETSAPHDGWVELDALFGGVAHACSTVWMLGGDCELLGPADVRAAVFDRAQRMMTRHAPHVRAST</sequence>
<keyword evidence="4" id="KW-0238">DNA-binding</keyword>
<dbReference type="PANTHER" id="PTHR34580">
    <property type="match status" value="1"/>
</dbReference>
<dbReference type="InterPro" id="IPR051534">
    <property type="entry name" value="CBASS_pafABC_assoc_protein"/>
</dbReference>
<dbReference type="SUPFAM" id="SSF46785">
    <property type="entry name" value="Winged helix' DNA-binding domain"/>
    <property type="match status" value="1"/>
</dbReference>
<dbReference type="PANTHER" id="PTHR34580:SF1">
    <property type="entry name" value="PROTEIN PAFC"/>
    <property type="match status" value="1"/>
</dbReference>
<dbReference type="PROSITE" id="PS52050">
    <property type="entry name" value="WYL"/>
    <property type="match status" value="1"/>
</dbReference>
<evidence type="ECO:0000256" key="1">
    <source>
        <dbReference type="ARBA" id="ARBA00023015"/>
    </source>
</evidence>
<feature type="domain" description="HTH deoR-type" evidence="3">
    <location>
        <begin position="2"/>
        <end position="61"/>
    </location>
</feature>
<dbReference type="InterPro" id="IPR036388">
    <property type="entry name" value="WH-like_DNA-bd_sf"/>
</dbReference>